<accession>A0ABD1EBW0</accession>
<sequence length="288" mass="32985">MENEATVSKLKTEFLIEEKNVPKRKLSVASVHCRICYDNEKNEDLIAPCHCKGTVAFVHRSCLENWLSESGTTTCELCHHFFQTERTPKYTSAQSIWYWLRNGPRYPGTGIRGDIIACTVITPLAIVVTYVCLYSSEYYSQQKFSQVPAAKWTSVSLLLMIAIMLIGYYLWVRSVIRLHARMWYNWWQRTCVVRYIAPNTISIHTRPEEQLLLPVPNNTPNPDLINEIEGGCSDTESVINFESVVNLELPQVDNNKGEGIPNDKQESSIVIDINEEEQCKSDETLDLK</sequence>
<comment type="caution">
    <text evidence="15">The sequence shown here is derived from an EMBL/GenBank/DDBJ whole genome shotgun (WGS) entry which is preliminary data.</text>
</comment>
<evidence type="ECO:0000256" key="11">
    <source>
        <dbReference type="SAM" id="MobiDB-lite"/>
    </source>
</evidence>
<keyword evidence="5 10" id="KW-0863">Zinc-finger</keyword>
<dbReference type="InterPro" id="IPR013083">
    <property type="entry name" value="Znf_RING/FYVE/PHD"/>
</dbReference>
<evidence type="ECO:0000256" key="12">
    <source>
        <dbReference type="SAM" id="Phobius"/>
    </source>
</evidence>
<evidence type="ECO:0000259" key="14">
    <source>
        <dbReference type="PROSITE" id="PS51292"/>
    </source>
</evidence>
<comment type="subcellular location">
    <subcellularLocation>
        <location evidence="1">Membrane</location>
        <topology evidence="1">Multi-pass membrane protein</topology>
    </subcellularLocation>
</comment>
<feature type="domain" description="RING-CH-type" evidence="14">
    <location>
        <begin position="25"/>
        <end position="85"/>
    </location>
</feature>
<proteinExistence type="predicted"/>
<keyword evidence="6" id="KW-0833">Ubl conjugation pathway</keyword>
<evidence type="ECO:0000256" key="9">
    <source>
        <dbReference type="ARBA" id="ARBA00023136"/>
    </source>
</evidence>
<feature type="transmembrane region" description="Helical" evidence="12">
    <location>
        <begin position="152"/>
        <end position="172"/>
    </location>
</feature>
<evidence type="ECO:0000256" key="10">
    <source>
        <dbReference type="PROSITE-ProRule" id="PRU00175"/>
    </source>
</evidence>
<gene>
    <name evidence="15" type="ORF">ABEB36_012413</name>
</gene>
<evidence type="ECO:0008006" key="17">
    <source>
        <dbReference type="Google" id="ProtNLM"/>
    </source>
</evidence>
<evidence type="ECO:0000256" key="1">
    <source>
        <dbReference type="ARBA" id="ARBA00004141"/>
    </source>
</evidence>
<dbReference type="PROSITE" id="PS50089">
    <property type="entry name" value="ZF_RING_2"/>
    <property type="match status" value="1"/>
</dbReference>
<dbReference type="InterPro" id="IPR011016">
    <property type="entry name" value="Znf_RING-CH"/>
</dbReference>
<keyword evidence="8 12" id="KW-1133">Transmembrane helix</keyword>
<keyword evidence="2" id="KW-0808">Transferase</keyword>
<keyword evidence="9 12" id="KW-0472">Membrane</keyword>
<dbReference type="SUPFAM" id="SSF57850">
    <property type="entry name" value="RING/U-box"/>
    <property type="match status" value="1"/>
</dbReference>
<keyword evidence="4" id="KW-0479">Metal-binding</keyword>
<feature type="transmembrane region" description="Helical" evidence="12">
    <location>
        <begin position="115"/>
        <end position="136"/>
    </location>
</feature>
<feature type="domain" description="RING-type" evidence="13">
    <location>
        <begin position="33"/>
        <end position="79"/>
    </location>
</feature>
<reference evidence="15 16" key="1">
    <citation type="submission" date="2024-05" db="EMBL/GenBank/DDBJ databases">
        <title>Genetic variation in Jamaican populations of the coffee berry borer (Hypothenemus hampei).</title>
        <authorList>
            <person name="Errbii M."/>
            <person name="Myrie A."/>
        </authorList>
    </citation>
    <scope>NUCLEOTIDE SEQUENCE [LARGE SCALE GENOMIC DNA]</scope>
    <source>
        <strain evidence="15">JA-Hopewell-2020-01-JO</strain>
        <tissue evidence="15">Whole body</tissue>
    </source>
</reference>
<evidence type="ECO:0000256" key="2">
    <source>
        <dbReference type="ARBA" id="ARBA00022679"/>
    </source>
</evidence>
<evidence type="ECO:0000256" key="5">
    <source>
        <dbReference type="ARBA" id="ARBA00022771"/>
    </source>
</evidence>
<dbReference type="Proteomes" id="UP001566132">
    <property type="component" value="Unassembled WGS sequence"/>
</dbReference>
<evidence type="ECO:0000313" key="15">
    <source>
        <dbReference type="EMBL" id="KAL1491890.1"/>
    </source>
</evidence>
<dbReference type="InterPro" id="IPR001841">
    <property type="entry name" value="Znf_RING"/>
</dbReference>
<evidence type="ECO:0000313" key="16">
    <source>
        <dbReference type="Proteomes" id="UP001566132"/>
    </source>
</evidence>
<dbReference type="Pfam" id="PF12906">
    <property type="entry name" value="RINGv"/>
    <property type="match status" value="1"/>
</dbReference>
<protein>
    <recommendedName>
        <fullName evidence="17">E3 ubiquitin-protein ligase MARCH3-like</fullName>
    </recommendedName>
</protein>
<dbReference type="PANTHER" id="PTHR46065">
    <property type="entry name" value="E3 UBIQUITIN-PROTEIN LIGASE MARCH 2/3 FAMILY MEMBER"/>
    <property type="match status" value="1"/>
</dbReference>
<evidence type="ECO:0000256" key="6">
    <source>
        <dbReference type="ARBA" id="ARBA00022786"/>
    </source>
</evidence>
<evidence type="ECO:0000259" key="13">
    <source>
        <dbReference type="PROSITE" id="PS50089"/>
    </source>
</evidence>
<evidence type="ECO:0000256" key="8">
    <source>
        <dbReference type="ARBA" id="ARBA00022989"/>
    </source>
</evidence>
<evidence type="ECO:0000256" key="4">
    <source>
        <dbReference type="ARBA" id="ARBA00022723"/>
    </source>
</evidence>
<name>A0ABD1EBW0_HYPHA</name>
<keyword evidence="16" id="KW-1185">Reference proteome</keyword>
<dbReference type="GO" id="GO:0008270">
    <property type="term" value="F:zinc ion binding"/>
    <property type="evidence" value="ECO:0007669"/>
    <property type="project" value="UniProtKB-KW"/>
</dbReference>
<dbReference type="PROSITE" id="PS51292">
    <property type="entry name" value="ZF_RING_CH"/>
    <property type="match status" value="1"/>
</dbReference>
<dbReference type="GO" id="GO:0016740">
    <property type="term" value="F:transferase activity"/>
    <property type="evidence" value="ECO:0007669"/>
    <property type="project" value="UniProtKB-KW"/>
</dbReference>
<organism evidence="15 16">
    <name type="scientific">Hypothenemus hampei</name>
    <name type="common">Coffee berry borer</name>
    <dbReference type="NCBI Taxonomy" id="57062"/>
    <lineage>
        <taxon>Eukaryota</taxon>
        <taxon>Metazoa</taxon>
        <taxon>Ecdysozoa</taxon>
        <taxon>Arthropoda</taxon>
        <taxon>Hexapoda</taxon>
        <taxon>Insecta</taxon>
        <taxon>Pterygota</taxon>
        <taxon>Neoptera</taxon>
        <taxon>Endopterygota</taxon>
        <taxon>Coleoptera</taxon>
        <taxon>Polyphaga</taxon>
        <taxon>Cucujiformia</taxon>
        <taxon>Curculionidae</taxon>
        <taxon>Scolytinae</taxon>
        <taxon>Hypothenemus</taxon>
    </lineage>
</organism>
<dbReference type="GO" id="GO:0016020">
    <property type="term" value="C:membrane"/>
    <property type="evidence" value="ECO:0007669"/>
    <property type="project" value="UniProtKB-SubCell"/>
</dbReference>
<keyword evidence="3 12" id="KW-0812">Transmembrane</keyword>
<feature type="region of interest" description="Disordered" evidence="11">
    <location>
        <begin position="255"/>
        <end position="275"/>
    </location>
</feature>
<dbReference type="EMBL" id="JBDJPC010000009">
    <property type="protein sequence ID" value="KAL1491890.1"/>
    <property type="molecule type" value="Genomic_DNA"/>
</dbReference>
<dbReference type="Gene3D" id="3.30.40.10">
    <property type="entry name" value="Zinc/RING finger domain, C3HC4 (zinc finger)"/>
    <property type="match status" value="1"/>
</dbReference>
<keyword evidence="7" id="KW-0862">Zinc</keyword>
<evidence type="ECO:0000256" key="3">
    <source>
        <dbReference type="ARBA" id="ARBA00022692"/>
    </source>
</evidence>
<dbReference type="AlphaFoldDB" id="A0ABD1EBW0"/>
<dbReference type="SMART" id="SM00744">
    <property type="entry name" value="RINGv"/>
    <property type="match status" value="1"/>
</dbReference>
<evidence type="ECO:0000256" key="7">
    <source>
        <dbReference type="ARBA" id="ARBA00022833"/>
    </source>
</evidence>
<dbReference type="PANTHER" id="PTHR46065:SF3">
    <property type="entry name" value="FI20425P1"/>
    <property type="match status" value="1"/>
</dbReference>